<feature type="chain" id="PRO_5013156305" description="DUF4468 domain-containing protein" evidence="1">
    <location>
        <begin position="24"/>
        <end position="176"/>
    </location>
</feature>
<proteinExistence type="predicted"/>
<keyword evidence="1" id="KW-0732">Signal</keyword>
<dbReference type="OrthoDB" id="1250073at2"/>
<dbReference type="AlphaFoldDB" id="A0A1N6IG28"/>
<dbReference type="RefSeq" id="WP_074235810.1">
    <property type="nucleotide sequence ID" value="NZ_FSRK01000002.1"/>
</dbReference>
<reference evidence="3" key="1">
    <citation type="submission" date="2016-11" db="EMBL/GenBank/DDBJ databases">
        <authorList>
            <person name="Varghese N."/>
            <person name="Submissions S."/>
        </authorList>
    </citation>
    <scope>NUCLEOTIDE SEQUENCE [LARGE SCALE GENOMIC DNA]</scope>
    <source>
        <strain evidence="3">DSM 27623</strain>
    </source>
</reference>
<dbReference type="STRING" id="1416779.SAMN05444409_2630"/>
<evidence type="ECO:0000313" key="2">
    <source>
        <dbReference type="EMBL" id="SIO30992.1"/>
    </source>
</evidence>
<evidence type="ECO:0000313" key="3">
    <source>
        <dbReference type="Proteomes" id="UP000185207"/>
    </source>
</evidence>
<feature type="signal peptide" evidence="1">
    <location>
        <begin position="1"/>
        <end position="23"/>
    </location>
</feature>
<dbReference type="EMBL" id="FSRK01000002">
    <property type="protein sequence ID" value="SIO30992.1"/>
    <property type="molecule type" value="Genomic_DNA"/>
</dbReference>
<sequence length="176" mass="21043">MKLKIFFLLFVLVFGLGFSQSKADLIKVENINKYSDIIDKDSQITKYQFQVKGKNKTIHYHYEKKGNEIVKISREWKENSNNWWELYNDYFLLKNGERVFASQSITYTNMSDAEDIIGWSVSFWIDKNKVIHMTSLGHGKTEMDDWDYESELKENFNYMLKTVKNYDKNRKADKNK</sequence>
<evidence type="ECO:0000256" key="1">
    <source>
        <dbReference type="SAM" id="SignalP"/>
    </source>
</evidence>
<protein>
    <recommendedName>
        <fullName evidence="4">DUF4468 domain-containing protein</fullName>
    </recommendedName>
</protein>
<accession>A0A1N6IG28</accession>
<gene>
    <name evidence="2" type="ORF">SAMN05444409_2630</name>
</gene>
<keyword evidence="3" id="KW-1185">Reference proteome</keyword>
<name>A0A1N6IG28_9FLAO</name>
<dbReference type="Proteomes" id="UP000185207">
    <property type="component" value="Unassembled WGS sequence"/>
</dbReference>
<evidence type="ECO:0008006" key="4">
    <source>
        <dbReference type="Google" id="ProtNLM"/>
    </source>
</evidence>
<organism evidence="2 3">
    <name type="scientific">Epilithonimonas zeae</name>
    <dbReference type="NCBI Taxonomy" id="1416779"/>
    <lineage>
        <taxon>Bacteria</taxon>
        <taxon>Pseudomonadati</taxon>
        <taxon>Bacteroidota</taxon>
        <taxon>Flavobacteriia</taxon>
        <taxon>Flavobacteriales</taxon>
        <taxon>Weeksellaceae</taxon>
        <taxon>Chryseobacterium group</taxon>
        <taxon>Epilithonimonas</taxon>
    </lineage>
</organism>